<evidence type="ECO:0000256" key="1">
    <source>
        <dbReference type="SAM" id="Phobius"/>
    </source>
</evidence>
<accession>A0A1C6STQ5</accession>
<evidence type="ECO:0000313" key="2">
    <source>
        <dbReference type="EMBL" id="SCL32722.1"/>
    </source>
</evidence>
<protein>
    <recommendedName>
        <fullName evidence="4">Alpha/beta hydrolase family protein</fullName>
    </recommendedName>
</protein>
<dbReference type="EMBL" id="FMHW01000002">
    <property type="protein sequence ID" value="SCL32722.1"/>
    <property type="molecule type" value="Genomic_DNA"/>
</dbReference>
<feature type="transmembrane region" description="Helical" evidence="1">
    <location>
        <begin position="227"/>
        <end position="245"/>
    </location>
</feature>
<evidence type="ECO:0008006" key="4">
    <source>
        <dbReference type="Google" id="ProtNLM"/>
    </source>
</evidence>
<dbReference type="OrthoDB" id="3365390at2"/>
<dbReference type="RefSeq" id="WP_091645656.1">
    <property type="nucleotide sequence ID" value="NZ_FMHW01000002.1"/>
</dbReference>
<name>A0A1C6STQ5_9ACTN</name>
<dbReference type="SUPFAM" id="SSF53474">
    <property type="entry name" value="alpha/beta-Hydrolases"/>
    <property type="match status" value="1"/>
</dbReference>
<feature type="transmembrane region" description="Helical" evidence="1">
    <location>
        <begin position="107"/>
        <end position="124"/>
    </location>
</feature>
<dbReference type="STRING" id="145854.GA0074692_3388"/>
<gene>
    <name evidence="2" type="ORF">GA0074692_3388</name>
</gene>
<feature type="transmembrane region" description="Helical" evidence="1">
    <location>
        <begin position="62"/>
        <end position="86"/>
    </location>
</feature>
<feature type="transmembrane region" description="Helical" evidence="1">
    <location>
        <begin position="130"/>
        <end position="148"/>
    </location>
</feature>
<evidence type="ECO:0000313" key="3">
    <source>
        <dbReference type="Proteomes" id="UP000198959"/>
    </source>
</evidence>
<dbReference type="AlphaFoldDB" id="A0A1C6STQ5"/>
<keyword evidence="1" id="KW-1133">Transmembrane helix</keyword>
<sequence>MRPPRRLLALLGLAAVFPVVEAIILVMVPFRSAEGLIPQSSAVWPYDLYHDMRWVLVYHNSWLTFGLLVLGVIVLRGLYSAALVGLAWPEGVRRPAFPALVRRNLEIAAVTAVLVLPFAAYAVAASVVSLSWFLFVSLGPMLLLAPFLQRMAVGRGLWRGLPSAELLGWSLLDFVVISVAGGVVWEVPEPVTPLVAAVAGAVNGLLWNRTVRAAVLQRHVRWRRVPAVPIVVVLALATPLAAQTITSPRHETNTFTPPIFDRPLPERVRYAVILLAGHDSAYDGRPSGDPAVERFSYAGLDASGRPLPYRWLDTHRSLGSSAELLAAQVDAVHRRTGRPIALVGESEGAMVARRYVGDRPDPRVQALAMFSPLVRAGRTYYPPRDASTGWGLAAGWVLRGMFAVTQVGRTAATTPDEPFIRSLMDEGGPFYRLHMLCPVPGVREIAFLPTVTAAEAPPAPYIRIPAVETPSFHGGFLGRPVIEDQLIDFLAGEEVNVRRREFGLLQRLGAGWHAPSLALRINPVWEPIVPPGLPAFSTGYYCRPLRQPG</sequence>
<dbReference type="InterPro" id="IPR029058">
    <property type="entry name" value="AB_hydrolase_fold"/>
</dbReference>
<feature type="transmembrane region" description="Helical" evidence="1">
    <location>
        <begin position="191"/>
        <end position="207"/>
    </location>
</feature>
<feature type="transmembrane region" description="Helical" evidence="1">
    <location>
        <begin position="160"/>
        <end position="185"/>
    </location>
</feature>
<dbReference type="Gene3D" id="3.40.50.1820">
    <property type="entry name" value="alpha/beta hydrolase"/>
    <property type="match status" value="1"/>
</dbReference>
<keyword evidence="1" id="KW-0472">Membrane</keyword>
<proteinExistence type="predicted"/>
<keyword evidence="1" id="KW-0812">Transmembrane</keyword>
<reference evidence="3" key="1">
    <citation type="submission" date="2016-06" db="EMBL/GenBank/DDBJ databases">
        <authorList>
            <person name="Varghese N."/>
            <person name="Submissions Spin"/>
        </authorList>
    </citation>
    <scope>NUCLEOTIDE SEQUENCE [LARGE SCALE GENOMIC DNA]</scope>
    <source>
        <strain evidence="3">DSM 43817</strain>
    </source>
</reference>
<organism evidence="2 3">
    <name type="scientific">Micromonospora pallida</name>
    <dbReference type="NCBI Taxonomy" id="145854"/>
    <lineage>
        <taxon>Bacteria</taxon>
        <taxon>Bacillati</taxon>
        <taxon>Actinomycetota</taxon>
        <taxon>Actinomycetes</taxon>
        <taxon>Micromonosporales</taxon>
        <taxon>Micromonosporaceae</taxon>
        <taxon>Micromonospora</taxon>
    </lineage>
</organism>
<dbReference type="Proteomes" id="UP000198959">
    <property type="component" value="Unassembled WGS sequence"/>
</dbReference>
<keyword evidence="3" id="KW-1185">Reference proteome</keyword>